<evidence type="ECO:0000256" key="1">
    <source>
        <dbReference type="SAM" id="Phobius"/>
    </source>
</evidence>
<gene>
    <name evidence="2" type="ORF">DERP_003357</name>
</gene>
<reference evidence="2 3" key="2">
    <citation type="journal article" date="2022" name="Mol. Biol. Evol.">
        <title>Comparative Genomics Reveals Insights into the Divergent Evolution of Astigmatic Mites and Household Pest Adaptations.</title>
        <authorList>
            <person name="Xiong Q."/>
            <person name="Wan A.T."/>
            <person name="Liu X."/>
            <person name="Fung C.S."/>
            <person name="Xiao X."/>
            <person name="Malainual N."/>
            <person name="Hou J."/>
            <person name="Wang L."/>
            <person name="Wang M."/>
            <person name="Yang K.Y."/>
            <person name="Cui Y."/>
            <person name="Leung E.L."/>
            <person name="Nong W."/>
            <person name="Shin S.K."/>
            <person name="Au S.W."/>
            <person name="Jeong K.Y."/>
            <person name="Chew F.T."/>
            <person name="Hui J.H."/>
            <person name="Leung T.F."/>
            <person name="Tungtrongchitr A."/>
            <person name="Zhong N."/>
            <person name="Liu Z."/>
            <person name="Tsui S.K."/>
        </authorList>
    </citation>
    <scope>NUCLEOTIDE SEQUENCE [LARGE SCALE GENOMIC DNA]</scope>
    <source>
        <strain evidence="2">Derp</strain>
    </source>
</reference>
<comment type="caution">
    <text evidence="2">The sequence shown here is derived from an EMBL/GenBank/DDBJ whole genome shotgun (WGS) entry which is preliminary data.</text>
</comment>
<keyword evidence="1" id="KW-0812">Transmembrane</keyword>
<organism evidence="2 3">
    <name type="scientific">Dermatophagoides pteronyssinus</name>
    <name type="common">European house dust mite</name>
    <dbReference type="NCBI Taxonomy" id="6956"/>
    <lineage>
        <taxon>Eukaryota</taxon>
        <taxon>Metazoa</taxon>
        <taxon>Ecdysozoa</taxon>
        <taxon>Arthropoda</taxon>
        <taxon>Chelicerata</taxon>
        <taxon>Arachnida</taxon>
        <taxon>Acari</taxon>
        <taxon>Acariformes</taxon>
        <taxon>Sarcoptiformes</taxon>
        <taxon>Astigmata</taxon>
        <taxon>Psoroptidia</taxon>
        <taxon>Analgoidea</taxon>
        <taxon>Pyroglyphidae</taxon>
        <taxon>Dermatophagoidinae</taxon>
        <taxon>Dermatophagoides</taxon>
    </lineage>
</organism>
<proteinExistence type="predicted"/>
<dbReference type="Proteomes" id="UP000887458">
    <property type="component" value="Unassembled WGS sequence"/>
</dbReference>
<dbReference type="EMBL" id="NJHN03000036">
    <property type="protein sequence ID" value="KAH9422680.1"/>
    <property type="molecule type" value="Genomic_DNA"/>
</dbReference>
<keyword evidence="1" id="KW-1133">Transmembrane helix</keyword>
<protein>
    <recommendedName>
        <fullName evidence="4">Secreted protein</fullName>
    </recommendedName>
</protein>
<evidence type="ECO:0000313" key="2">
    <source>
        <dbReference type="EMBL" id="KAH9422680.1"/>
    </source>
</evidence>
<keyword evidence="1" id="KW-0472">Membrane</keyword>
<accession>A0ABQ8JJV1</accession>
<evidence type="ECO:0000313" key="3">
    <source>
        <dbReference type="Proteomes" id="UP000887458"/>
    </source>
</evidence>
<feature type="transmembrane region" description="Helical" evidence="1">
    <location>
        <begin position="6"/>
        <end position="23"/>
    </location>
</feature>
<reference evidence="2 3" key="1">
    <citation type="journal article" date="2018" name="J. Allergy Clin. Immunol.">
        <title>High-quality assembly of Dermatophagoides pteronyssinus genome and transcriptome reveals a wide range of novel allergens.</title>
        <authorList>
            <person name="Liu X.Y."/>
            <person name="Yang K.Y."/>
            <person name="Wang M.Q."/>
            <person name="Kwok J.S."/>
            <person name="Zeng X."/>
            <person name="Yang Z."/>
            <person name="Xiao X.J."/>
            <person name="Lau C.P."/>
            <person name="Li Y."/>
            <person name="Huang Z.M."/>
            <person name="Ba J.G."/>
            <person name="Yim A.K."/>
            <person name="Ouyang C.Y."/>
            <person name="Ngai S.M."/>
            <person name="Chan T.F."/>
            <person name="Leung E.L."/>
            <person name="Liu L."/>
            <person name="Liu Z.G."/>
            <person name="Tsui S.K."/>
        </authorList>
    </citation>
    <scope>NUCLEOTIDE SEQUENCE [LARGE SCALE GENOMIC DNA]</scope>
    <source>
        <strain evidence="2">Derp</strain>
    </source>
</reference>
<sequence>MTLKNSLILFYMFTIITFQLYYLPMANASSFSLTRDDCADLYSMIGAIGQQQQQQTENAIDGEKCNIPKWKLLLLS</sequence>
<name>A0ABQ8JJV1_DERPT</name>
<evidence type="ECO:0008006" key="4">
    <source>
        <dbReference type="Google" id="ProtNLM"/>
    </source>
</evidence>
<keyword evidence="3" id="KW-1185">Reference proteome</keyword>